<dbReference type="Pfam" id="PF01494">
    <property type="entry name" value="FAD_binding_3"/>
    <property type="match status" value="1"/>
</dbReference>
<dbReference type="EC" id="1.-.-.-" evidence="2"/>
<dbReference type="InterPro" id="IPR002938">
    <property type="entry name" value="FAD-bd"/>
</dbReference>
<sequence>MNSDHAAQVLVIGAGPAGCAAAMTLARAGIDTVLVDQSRFPRDKVCGDALIPDALRALDRLGLAREVLSVARPLQRMRIFAPNGSHVELGGQLACLPRLRLDDALRGAAVAAGARFLAPLRLARFMESDGALRGACFKVPGNRAETAIRAELLLLATGAASAPLELAGVCERKEASGIAVRGYFRSETLARELDALCICFDRSICPGYGWIFPGPDGVFNVGAGYFFDAPRHPAVGNVRQVFASFVERFPLARRLLAEAEPLGQIKGAPLRTALKGARLARPGLLVAGEAAGSTYSFSGEGIGKALETGMLAAEHAFGFFSGKLTATTFGPAYEQSLAEALAPRFAAYETAQQWLSYPAACDFIAARARRGRYVKAQLEELLAESGDPGELFSWGGLLKALAA</sequence>
<reference evidence="3" key="1">
    <citation type="journal article" date="2019" name="Int. J. Syst. Evol. Microbiol.">
        <title>The Global Catalogue of Microorganisms (GCM) 10K type strain sequencing project: providing services to taxonomists for standard genome sequencing and annotation.</title>
        <authorList>
            <consortium name="The Broad Institute Genomics Platform"/>
            <consortium name="The Broad Institute Genome Sequencing Center for Infectious Disease"/>
            <person name="Wu L."/>
            <person name="Ma J."/>
        </authorList>
    </citation>
    <scope>NUCLEOTIDE SEQUENCE [LARGE SCALE GENOMIC DNA]</scope>
    <source>
        <strain evidence="3">CGMCC 4.7277</strain>
    </source>
</reference>
<dbReference type="InterPro" id="IPR011777">
    <property type="entry name" value="Geranylgeranyl_Rdtase_fam"/>
</dbReference>
<dbReference type="EMBL" id="JBHSMX010000022">
    <property type="protein sequence ID" value="MFC5522029.1"/>
    <property type="molecule type" value="Genomic_DNA"/>
</dbReference>
<dbReference type="InterPro" id="IPR036188">
    <property type="entry name" value="FAD/NAD-bd_sf"/>
</dbReference>
<dbReference type="NCBIfam" id="TIGR02032">
    <property type="entry name" value="GG-red-SF"/>
    <property type="match status" value="1"/>
</dbReference>
<protein>
    <submittedName>
        <fullName evidence="2">NAD(P)/FAD-dependent oxidoreductase</fullName>
        <ecNumber evidence="2">1.-.-.-</ecNumber>
    </submittedName>
</protein>
<organism evidence="2 3">
    <name type="scientific">Polaromonas jejuensis</name>
    <dbReference type="NCBI Taxonomy" id="457502"/>
    <lineage>
        <taxon>Bacteria</taxon>
        <taxon>Pseudomonadati</taxon>
        <taxon>Pseudomonadota</taxon>
        <taxon>Betaproteobacteria</taxon>
        <taxon>Burkholderiales</taxon>
        <taxon>Comamonadaceae</taxon>
        <taxon>Polaromonas</taxon>
    </lineage>
</organism>
<dbReference type="PRINTS" id="PR00368">
    <property type="entry name" value="FADPNR"/>
</dbReference>
<dbReference type="PANTHER" id="PTHR42685">
    <property type="entry name" value="GERANYLGERANYL DIPHOSPHATE REDUCTASE"/>
    <property type="match status" value="1"/>
</dbReference>
<keyword evidence="2" id="KW-0560">Oxidoreductase</keyword>
<dbReference type="GO" id="GO:0016491">
    <property type="term" value="F:oxidoreductase activity"/>
    <property type="evidence" value="ECO:0007669"/>
    <property type="project" value="UniProtKB-KW"/>
</dbReference>
<dbReference type="InterPro" id="IPR050407">
    <property type="entry name" value="Geranylgeranyl_reductase"/>
</dbReference>
<dbReference type="SUPFAM" id="SSF51905">
    <property type="entry name" value="FAD/NAD(P)-binding domain"/>
    <property type="match status" value="1"/>
</dbReference>
<dbReference type="Proteomes" id="UP001596084">
    <property type="component" value="Unassembled WGS sequence"/>
</dbReference>
<comment type="caution">
    <text evidence="2">The sequence shown here is derived from an EMBL/GenBank/DDBJ whole genome shotgun (WGS) entry which is preliminary data.</text>
</comment>
<evidence type="ECO:0000259" key="1">
    <source>
        <dbReference type="Pfam" id="PF01494"/>
    </source>
</evidence>
<keyword evidence="3" id="KW-1185">Reference proteome</keyword>
<gene>
    <name evidence="2" type="ORF">ACFPP7_14070</name>
</gene>
<dbReference type="RefSeq" id="WP_068836165.1">
    <property type="nucleotide sequence ID" value="NZ_JBHSMX010000022.1"/>
</dbReference>
<dbReference type="PRINTS" id="PR00411">
    <property type="entry name" value="PNDRDTASEI"/>
</dbReference>
<proteinExistence type="predicted"/>
<feature type="domain" description="FAD-binding" evidence="1">
    <location>
        <begin position="7"/>
        <end position="170"/>
    </location>
</feature>
<dbReference type="PANTHER" id="PTHR42685:SF22">
    <property type="entry name" value="CONDITIONED MEDIUM FACTOR RECEPTOR 1"/>
    <property type="match status" value="1"/>
</dbReference>
<evidence type="ECO:0000313" key="3">
    <source>
        <dbReference type="Proteomes" id="UP001596084"/>
    </source>
</evidence>
<name>A0ABW0QAV8_9BURK</name>
<evidence type="ECO:0000313" key="2">
    <source>
        <dbReference type="EMBL" id="MFC5522029.1"/>
    </source>
</evidence>
<accession>A0ABW0QAV8</accession>
<dbReference type="Gene3D" id="3.50.50.60">
    <property type="entry name" value="FAD/NAD(P)-binding domain"/>
    <property type="match status" value="1"/>
</dbReference>